<sequence length="215" mass="23290">MSVNLRDLPLLGQGLLAQGDDWQVHLVRPGEPLFTAILDGRQAVSCGPVTDAIDGHSTHYALTQGGTLQVWFRVTRAHQGPLDCEGTYPPELVEAFRPVLASTSRLGRPPGPGRNHLVILAMRCGWAHQLNQGAEVDLINARVTLAPLYTRLQYPALPGWSFMHPRTGVTHDVRALAPACDIRGSWGDVFADRPVARAAPHRARLAAAGRLVGAR</sequence>
<accession>A0A8H9GRS5</accession>
<evidence type="ECO:0000313" key="2">
    <source>
        <dbReference type="Proteomes" id="UP000600547"/>
    </source>
</evidence>
<dbReference type="Proteomes" id="UP000600547">
    <property type="component" value="Unassembled WGS sequence"/>
</dbReference>
<keyword evidence="2" id="KW-1185">Reference proteome</keyword>
<name>A0A8H9GRS5_9DEIO</name>
<proteinExistence type="predicted"/>
<protein>
    <submittedName>
        <fullName evidence="1">Uncharacterized protein</fullName>
    </submittedName>
</protein>
<gene>
    <name evidence="1" type="ORF">GCM10008956_33030</name>
</gene>
<reference evidence="2" key="1">
    <citation type="journal article" date="2019" name="Int. J. Syst. Evol. Microbiol.">
        <title>The Global Catalogue of Microorganisms (GCM) 10K type strain sequencing project: providing services to taxonomists for standard genome sequencing and annotation.</title>
        <authorList>
            <consortium name="The Broad Institute Genomics Platform"/>
            <consortium name="The Broad Institute Genome Sequencing Center for Infectious Disease"/>
            <person name="Wu L."/>
            <person name="Ma J."/>
        </authorList>
    </citation>
    <scope>NUCLEOTIDE SEQUENCE [LARGE SCALE GENOMIC DNA]</scope>
    <source>
        <strain evidence="2">JCM 31047</strain>
    </source>
</reference>
<dbReference type="EMBL" id="BMQG01000015">
    <property type="protein sequence ID" value="GGM54540.1"/>
    <property type="molecule type" value="Genomic_DNA"/>
</dbReference>
<evidence type="ECO:0000313" key="1">
    <source>
        <dbReference type="EMBL" id="GGM54540.1"/>
    </source>
</evidence>
<comment type="caution">
    <text evidence="1">The sequence shown here is derived from an EMBL/GenBank/DDBJ whole genome shotgun (WGS) entry which is preliminary data.</text>
</comment>
<organism evidence="1 2">
    <name type="scientific">Deinococcus arenae</name>
    <dbReference type="NCBI Taxonomy" id="1452751"/>
    <lineage>
        <taxon>Bacteria</taxon>
        <taxon>Thermotogati</taxon>
        <taxon>Deinococcota</taxon>
        <taxon>Deinococci</taxon>
        <taxon>Deinococcales</taxon>
        <taxon>Deinococcaceae</taxon>
        <taxon>Deinococcus</taxon>
    </lineage>
</organism>
<dbReference type="AlphaFoldDB" id="A0A8H9GRS5"/>